<reference evidence="1" key="1">
    <citation type="submission" date="2021-06" db="EMBL/GenBank/DDBJ databases">
        <authorList>
            <person name="Kallberg Y."/>
            <person name="Tangrot J."/>
            <person name="Rosling A."/>
        </authorList>
    </citation>
    <scope>NUCLEOTIDE SEQUENCE</scope>
    <source>
        <strain evidence="1">28 12/20/2015</strain>
    </source>
</reference>
<gene>
    <name evidence="1" type="ORF">SPELUC_LOCUS11709</name>
</gene>
<proteinExistence type="predicted"/>
<dbReference type="EMBL" id="CAJVPW010025576">
    <property type="protein sequence ID" value="CAG8709241.1"/>
    <property type="molecule type" value="Genomic_DNA"/>
</dbReference>
<organism evidence="1 2">
    <name type="scientific">Cetraspora pellucida</name>
    <dbReference type="NCBI Taxonomy" id="1433469"/>
    <lineage>
        <taxon>Eukaryota</taxon>
        <taxon>Fungi</taxon>
        <taxon>Fungi incertae sedis</taxon>
        <taxon>Mucoromycota</taxon>
        <taxon>Glomeromycotina</taxon>
        <taxon>Glomeromycetes</taxon>
        <taxon>Diversisporales</taxon>
        <taxon>Gigasporaceae</taxon>
        <taxon>Cetraspora</taxon>
    </lineage>
</organism>
<dbReference type="Proteomes" id="UP000789366">
    <property type="component" value="Unassembled WGS sequence"/>
</dbReference>
<keyword evidence="2" id="KW-1185">Reference proteome</keyword>
<sequence length="65" mass="7564">IKEKKAEDRIRTATTNIKIVLLTNKTENYSSTYHYIVLQIVNDDESSDENNDEHSVRINKNKTVI</sequence>
<accession>A0ACA9PH60</accession>
<name>A0ACA9PH60_9GLOM</name>
<feature type="non-terminal residue" evidence="1">
    <location>
        <position position="1"/>
    </location>
</feature>
<protein>
    <submittedName>
        <fullName evidence="1">5189_t:CDS:1</fullName>
    </submittedName>
</protein>
<evidence type="ECO:0000313" key="1">
    <source>
        <dbReference type="EMBL" id="CAG8709241.1"/>
    </source>
</evidence>
<evidence type="ECO:0000313" key="2">
    <source>
        <dbReference type="Proteomes" id="UP000789366"/>
    </source>
</evidence>
<comment type="caution">
    <text evidence="1">The sequence shown here is derived from an EMBL/GenBank/DDBJ whole genome shotgun (WGS) entry which is preliminary data.</text>
</comment>